<gene>
    <name evidence="2" type="ORF">EBB54_26110</name>
</gene>
<reference evidence="2" key="1">
    <citation type="submission" date="2018-10" db="EMBL/GenBank/DDBJ databases">
        <title>Schaedlerella arabinophila gen. nov. sp. nov., isolated from the mouse intestinal tract and comparative analysis with the genome of the closely related altered Schaedler flora strain ASF502.</title>
        <authorList>
            <person name="Miyake S."/>
            <person name="Soh M."/>
            <person name="Seedorf H."/>
        </authorList>
    </citation>
    <scope>NUCLEOTIDE SEQUENCE [LARGE SCALE GENOMIC DNA]</scope>
    <source>
        <strain evidence="2">DSM 106076</strain>
    </source>
</reference>
<protein>
    <recommendedName>
        <fullName evidence="1">Transposase IS66 central domain-containing protein</fullName>
    </recommendedName>
</protein>
<keyword evidence="3" id="KW-1185">Reference proteome</keyword>
<dbReference type="Proteomes" id="UP000274920">
    <property type="component" value="Unassembled WGS sequence"/>
</dbReference>
<evidence type="ECO:0000259" key="1">
    <source>
        <dbReference type="Pfam" id="PF03050"/>
    </source>
</evidence>
<accession>A0A426DNW6</accession>
<name>A0A426DNW6_9FIRM</name>
<dbReference type="Pfam" id="PF03050">
    <property type="entry name" value="DDE_Tnp_IS66"/>
    <property type="match status" value="1"/>
</dbReference>
<organism evidence="2 3">
    <name type="scientific">Schaedlerella arabinosiphila</name>
    <dbReference type="NCBI Taxonomy" id="2044587"/>
    <lineage>
        <taxon>Bacteria</taxon>
        <taxon>Bacillati</taxon>
        <taxon>Bacillota</taxon>
        <taxon>Clostridia</taxon>
        <taxon>Lachnospirales</taxon>
        <taxon>Lachnospiraceae</taxon>
        <taxon>Schaedlerella</taxon>
    </lineage>
</organism>
<dbReference type="PANTHER" id="PTHR33678:SF1">
    <property type="entry name" value="BLL1576 PROTEIN"/>
    <property type="match status" value="1"/>
</dbReference>
<feature type="domain" description="Transposase IS66 central" evidence="1">
    <location>
        <begin position="2"/>
        <end position="99"/>
    </location>
</feature>
<dbReference type="PANTHER" id="PTHR33678">
    <property type="entry name" value="BLL1576 PROTEIN"/>
    <property type="match status" value="1"/>
</dbReference>
<dbReference type="EMBL" id="RHJS01000002">
    <property type="protein sequence ID" value="RRK34420.1"/>
    <property type="molecule type" value="Genomic_DNA"/>
</dbReference>
<dbReference type="AlphaFoldDB" id="A0A426DNW6"/>
<sequence>MEKKIQNLAQQEWLEKRRELSQPVLEAFWSWVEETSEKYTASESLKKALQYSRNQKKYLNTFMEDGRLPISNNECEACIHPFATGYKSRLFADTLEGARASGIIYSQLESAKLNQLDVFRYLSYLLEKMQGIDYQYQNEPHTCRGSGNFLNAAGIRKRKMSC</sequence>
<proteinExistence type="predicted"/>
<comment type="caution">
    <text evidence="2">The sequence shown here is derived from an EMBL/GenBank/DDBJ whole genome shotgun (WGS) entry which is preliminary data.</text>
</comment>
<evidence type="ECO:0000313" key="2">
    <source>
        <dbReference type="EMBL" id="RRK34420.1"/>
    </source>
</evidence>
<dbReference type="InterPro" id="IPR052344">
    <property type="entry name" value="Transposase-related"/>
</dbReference>
<evidence type="ECO:0000313" key="3">
    <source>
        <dbReference type="Proteomes" id="UP000274920"/>
    </source>
</evidence>
<dbReference type="InterPro" id="IPR004291">
    <property type="entry name" value="Transposase_IS66_central"/>
</dbReference>
<dbReference type="RefSeq" id="WP_125129550.1">
    <property type="nucleotide sequence ID" value="NZ_RHJS01000002.1"/>
</dbReference>